<protein>
    <submittedName>
        <fullName evidence="1">Uncharacterized protein</fullName>
    </submittedName>
</protein>
<accession>A0A0J9WRF3</accession>
<reference evidence="1" key="1">
    <citation type="submission" date="2007-04" db="EMBL/GenBank/DDBJ databases">
        <authorList>
            <consortium name="The Broad Institute Genome Sequencing Platform"/>
            <person name="Birren B."/>
            <person name="Lander E."/>
            <person name="Galagan J."/>
            <person name="Nusbaum C."/>
            <person name="Devon K."/>
            <person name="Ma L.-J."/>
            <person name="Jaffe D."/>
            <person name="Butler J."/>
            <person name="Alvarez P."/>
            <person name="Gnerre S."/>
            <person name="Grabherr M."/>
            <person name="Kleber M."/>
            <person name="Mauceli E."/>
            <person name="Brockman W."/>
            <person name="MacCallum I.A."/>
            <person name="Young S."/>
            <person name="LaButti K."/>
            <person name="DeCaprio D."/>
            <person name="Crawford M."/>
            <person name="Koehrsen M."/>
            <person name="Engels R."/>
            <person name="Montgomery P."/>
            <person name="Pearson M."/>
            <person name="Howarth C."/>
            <person name="Larson L."/>
            <person name="White J."/>
            <person name="O'Leary S."/>
            <person name="Kodira C."/>
            <person name="Zeng Q."/>
            <person name="Yandava C."/>
            <person name="Alvarado L."/>
            <person name="Kistler C."/>
            <person name="Shim W.-B."/>
            <person name="Kang S."/>
            <person name="Woloshuk C."/>
        </authorList>
    </citation>
    <scope>NUCLEOTIDE SEQUENCE</scope>
    <source>
        <strain evidence="1">4287</strain>
    </source>
</reference>
<sequence>MSQVNESFFLKNGNKWFEHNIRSHVVRNYDDLILNLRAIFGKEEKQENRYFYVKEAGFGSYVVYAFVEERDLDDDLSFLTTATMVSSVLQLSLLSKRNNEKSPES</sequence>
<dbReference type="AlphaFoldDB" id="A0A0J9WRF3"/>
<dbReference type="GeneID" id="28961361"/>
<dbReference type="VEuPathDB" id="FungiDB:FOXG_20655"/>
<gene>
    <name evidence="1" type="ORF">FOXG_20655</name>
</gene>
<dbReference type="KEGG" id="fox:FOXG_20655"/>
<dbReference type="Proteomes" id="UP000009097">
    <property type="component" value="Unassembled WGS sequence"/>
</dbReference>
<dbReference type="RefSeq" id="XP_018250477.1">
    <property type="nucleotide sequence ID" value="XM_018400951.1"/>
</dbReference>
<evidence type="ECO:0000313" key="2">
    <source>
        <dbReference type="Proteomes" id="UP000009097"/>
    </source>
</evidence>
<dbReference type="EMBL" id="DS231711">
    <property type="protein sequence ID" value="KNB12432.1"/>
    <property type="molecule type" value="Genomic_DNA"/>
</dbReference>
<evidence type="ECO:0000313" key="1">
    <source>
        <dbReference type="EMBL" id="KNB12432.1"/>
    </source>
</evidence>
<proteinExistence type="predicted"/>
<name>A0A0J9WRF3_FUSO4</name>
<organism evidence="1 2">
    <name type="scientific">Fusarium oxysporum f. sp. lycopersici (strain 4287 / CBS 123668 / FGSC 9935 / NRRL 34936)</name>
    <name type="common">Fusarium vascular wilt of tomato</name>
    <dbReference type="NCBI Taxonomy" id="426428"/>
    <lineage>
        <taxon>Eukaryota</taxon>
        <taxon>Fungi</taxon>
        <taxon>Dikarya</taxon>
        <taxon>Ascomycota</taxon>
        <taxon>Pezizomycotina</taxon>
        <taxon>Sordariomycetes</taxon>
        <taxon>Hypocreomycetidae</taxon>
        <taxon>Hypocreales</taxon>
        <taxon>Nectriaceae</taxon>
        <taxon>Fusarium</taxon>
        <taxon>Fusarium oxysporum species complex</taxon>
    </lineage>
</organism>
<reference evidence="1" key="2">
    <citation type="journal article" date="2010" name="Nature">
        <title>Comparative genomics reveals mobile pathogenicity chromosomes in Fusarium.</title>
        <authorList>
            <person name="Ma L.J."/>
            <person name="van der Does H.C."/>
            <person name="Borkovich K.A."/>
            <person name="Coleman J.J."/>
            <person name="Daboussi M.J."/>
            <person name="Di Pietro A."/>
            <person name="Dufresne M."/>
            <person name="Freitag M."/>
            <person name="Grabherr M."/>
            <person name="Henrissat B."/>
            <person name="Houterman P.M."/>
            <person name="Kang S."/>
            <person name="Shim W.B."/>
            <person name="Woloshuk C."/>
            <person name="Xie X."/>
            <person name="Xu J.R."/>
            <person name="Antoniw J."/>
            <person name="Baker S.E."/>
            <person name="Bluhm B.H."/>
            <person name="Breakspear A."/>
            <person name="Brown D.W."/>
            <person name="Butchko R.A."/>
            <person name="Chapman S."/>
            <person name="Coulson R."/>
            <person name="Coutinho P.M."/>
            <person name="Danchin E.G."/>
            <person name="Diener A."/>
            <person name="Gale L.R."/>
            <person name="Gardiner D.M."/>
            <person name="Goff S."/>
            <person name="Hammond-Kosack K.E."/>
            <person name="Hilburn K."/>
            <person name="Hua-Van A."/>
            <person name="Jonkers W."/>
            <person name="Kazan K."/>
            <person name="Kodira C.D."/>
            <person name="Koehrsen M."/>
            <person name="Kumar L."/>
            <person name="Lee Y.H."/>
            <person name="Li L."/>
            <person name="Manners J.M."/>
            <person name="Miranda-Saavedra D."/>
            <person name="Mukherjee M."/>
            <person name="Park G."/>
            <person name="Park J."/>
            <person name="Park S.Y."/>
            <person name="Proctor R.H."/>
            <person name="Regev A."/>
            <person name="Ruiz-Roldan M.C."/>
            <person name="Sain D."/>
            <person name="Sakthikumar S."/>
            <person name="Sykes S."/>
            <person name="Schwartz D.C."/>
            <person name="Turgeon B.G."/>
            <person name="Wapinski I."/>
            <person name="Yoder O."/>
            <person name="Young S."/>
            <person name="Zeng Q."/>
            <person name="Zhou S."/>
            <person name="Galagan J."/>
            <person name="Cuomo C.A."/>
            <person name="Kistler H.C."/>
            <person name="Rep M."/>
        </authorList>
    </citation>
    <scope>NUCLEOTIDE SEQUENCE [LARGE SCALE GENOMIC DNA]</scope>
    <source>
        <strain evidence="1">4287</strain>
    </source>
</reference>